<sequence length="197" mass="21722">MTRRSFIHCLRRNESGNAIVEFALTAPLFLLILMGIFDFSWQIYGKQVLQGAVSKAARDATLEGNALNQAALDEKVRQKVLNVFKDGEVTFVRKAYDSYSEVGQPEAFTDSNNNGQYDAGECFEDVNGNASWDADRGQTGNGGAEDVVLYTATLEIDRVLPVWKMMGQSQQSSMTATTVLRNQPYNAATSTKQVICT</sequence>
<dbReference type="Proteomes" id="UP000197361">
    <property type="component" value="Unassembled WGS sequence"/>
</dbReference>
<evidence type="ECO:0000313" key="4">
    <source>
        <dbReference type="Proteomes" id="UP000197361"/>
    </source>
</evidence>
<feature type="transmembrane region" description="Helical" evidence="1">
    <location>
        <begin position="20"/>
        <end position="41"/>
    </location>
</feature>
<organism evidence="3 4">
    <name type="scientific">Sphingopyxis bauzanensis</name>
    <dbReference type="NCBI Taxonomy" id="651663"/>
    <lineage>
        <taxon>Bacteria</taxon>
        <taxon>Pseudomonadati</taxon>
        <taxon>Pseudomonadota</taxon>
        <taxon>Alphaproteobacteria</taxon>
        <taxon>Sphingomonadales</taxon>
        <taxon>Sphingomonadaceae</taxon>
        <taxon>Sphingopyxis</taxon>
    </lineage>
</organism>
<proteinExistence type="predicted"/>
<dbReference type="Pfam" id="PF07811">
    <property type="entry name" value="TadE"/>
    <property type="match status" value="1"/>
</dbReference>
<keyword evidence="1" id="KW-0472">Membrane</keyword>
<comment type="caution">
    <text evidence="3">The sequence shown here is derived from an EMBL/GenBank/DDBJ whole genome shotgun (WGS) entry which is preliminary data.</text>
</comment>
<evidence type="ECO:0000256" key="1">
    <source>
        <dbReference type="SAM" id="Phobius"/>
    </source>
</evidence>
<keyword evidence="1" id="KW-0812">Transmembrane</keyword>
<gene>
    <name evidence="3" type="ORF">CDQ92_04520</name>
</gene>
<dbReference type="OrthoDB" id="7306064at2"/>
<protein>
    <submittedName>
        <fullName evidence="3">Pilus assembly protein TadE</fullName>
    </submittedName>
</protein>
<accession>A0A246K1L1</accession>
<evidence type="ECO:0000313" key="3">
    <source>
        <dbReference type="EMBL" id="OWQ99405.1"/>
    </source>
</evidence>
<name>A0A246K1L1_9SPHN</name>
<dbReference type="AlphaFoldDB" id="A0A246K1L1"/>
<evidence type="ECO:0000259" key="2">
    <source>
        <dbReference type="Pfam" id="PF07811"/>
    </source>
</evidence>
<feature type="domain" description="TadE-like" evidence="2">
    <location>
        <begin position="16"/>
        <end position="58"/>
    </location>
</feature>
<reference evidence="3 4" key="1">
    <citation type="journal article" date="2010" name="Int. J. Syst. Evol. Microbiol.">
        <title>Sphingopyxis bauzanensis sp. nov., a psychrophilic bacterium isolated from soil.</title>
        <authorList>
            <person name="Zhang D.C."/>
            <person name="Liu H.C."/>
            <person name="Xin Y.H."/>
            <person name="Zhou Y.G."/>
            <person name="Schinner F."/>
            <person name="Margesin R."/>
        </authorList>
    </citation>
    <scope>NUCLEOTIDE SEQUENCE [LARGE SCALE GENOMIC DNA]</scope>
    <source>
        <strain evidence="3 4">DSM 22271</strain>
    </source>
</reference>
<dbReference type="InterPro" id="IPR012495">
    <property type="entry name" value="TadE-like_dom"/>
</dbReference>
<keyword evidence="4" id="KW-1185">Reference proteome</keyword>
<dbReference type="EMBL" id="NISK01000001">
    <property type="protein sequence ID" value="OWQ99405.1"/>
    <property type="molecule type" value="Genomic_DNA"/>
</dbReference>
<dbReference type="RefSeq" id="WP_088440149.1">
    <property type="nucleotide sequence ID" value="NZ_BMMC01000001.1"/>
</dbReference>
<keyword evidence="1" id="KW-1133">Transmembrane helix</keyword>